<sequence length="95" mass="10415">MVRIVEHRSALPNGPILAVHVRHGGNAEPAIFAHLAVEVFGQSAHPAAFPERMPVEEAFLQALAYAKRAGLTVIWIDDPGGFFPPKKRPVRDVQE</sequence>
<dbReference type="AlphaFoldDB" id="A0AA48RA25"/>
<gene>
    <name evidence="1" type="ORF">AMST5_00747</name>
</gene>
<name>A0AA48RA25_9ZZZZ</name>
<dbReference type="EMBL" id="OY288114">
    <property type="protein sequence ID" value="CAJ0854508.1"/>
    <property type="molecule type" value="Genomic_DNA"/>
</dbReference>
<proteinExistence type="predicted"/>
<accession>A0AA48RA25</accession>
<reference evidence="1" key="1">
    <citation type="submission" date="2023-07" db="EMBL/GenBank/DDBJ databases">
        <authorList>
            <person name="Pelsma A.J. K."/>
        </authorList>
    </citation>
    <scope>NUCLEOTIDE SEQUENCE</scope>
</reference>
<evidence type="ECO:0000313" key="1">
    <source>
        <dbReference type="EMBL" id="CAJ0854508.1"/>
    </source>
</evidence>
<protein>
    <submittedName>
        <fullName evidence="1">Uncharacterized protein</fullName>
    </submittedName>
</protein>
<organism evidence="1">
    <name type="scientific">freshwater sediment metagenome</name>
    <dbReference type="NCBI Taxonomy" id="556182"/>
    <lineage>
        <taxon>unclassified sequences</taxon>
        <taxon>metagenomes</taxon>
        <taxon>ecological metagenomes</taxon>
    </lineage>
</organism>